<reference evidence="3" key="1">
    <citation type="submission" date="2018-12" db="EMBL/GenBank/DDBJ databases">
        <title>Genome sequence of Peanibacillus sp.</title>
        <authorList>
            <person name="Subramani G."/>
            <person name="Srinivasan S."/>
            <person name="Kim M.K."/>
        </authorList>
    </citation>
    <scope>NUCLEOTIDE SEQUENCE [LARGE SCALE GENOMIC DNA]</scope>
    <source>
        <strain evidence="3">18JY67-1</strain>
    </source>
</reference>
<dbReference type="EMBL" id="CP034437">
    <property type="protein sequence ID" value="AZN39974.1"/>
    <property type="molecule type" value="Genomic_DNA"/>
</dbReference>
<evidence type="ECO:0000313" key="3">
    <source>
        <dbReference type="Proteomes" id="UP000272528"/>
    </source>
</evidence>
<organism evidence="2 3">
    <name type="scientific">Paenibacillus albus</name>
    <dbReference type="NCBI Taxonomy" id="2495582"/>
    <lineage>
        <taxon>Bacteria</taxon>
        <taxon>Bacillati</taxon>
        <taxon>Bacillota</taxon>
        <taxon>Bacilli</taxon>
        <taxon>Bacillales</taxon>
        <taxon>Paenibacillaceae</taxon>
        <taxon>Paenibacillus</taxon>
    </lineage>
</organism>
<proteinExistence type="predicted"/>
<feature type="domain" description="Copper amine oxidase-like N-terminal" evidence="1">
    <location>
        <begin position="54"/>
        <end position="153"/>
    </location>
</feature>
<dbReference type="Proteomes" id="UP000272528">
    <property type="component" value="Chromosome"/>
</dbReference>
<evidence type="ECO:0000313" key="2">
    <source>
        <dbReference type="EMBL" id="AZN39974.1"/>
    </source>
</evidence>
<dbReference type="InterPro" id="IPR036582">
    <property type="entry name" value="Mao_N_sf"/>
</dbReference>
<dbReference type="KEGG" id="palb:EJC50_10155"/>
<dbReference type="Pfam" id="PF07833">
    <property type="entry name" value="Cu_amine_oxidN1"/>
    <property type="match status" value="1"/>
</dbReference>
<keyword evidence="3" id="KW-1185">Reference proteome</keyword>
<protein>
    <recommendedName>
        <fullName evidence="1">Copper amine oxidase-like N-terminal domain-containing protein</fullName>
    </recommendedName>
</protein>
<dbReference type="InterPro" id="IPR012854">
    <property type="entry name" value="Cu_amine_oxidase-like_N"/>
</dbReference>
<dbReference type="OrthoDB" id="2667244at2"/>
<evidence type="ECO:0000259" key="1">
    <source>
        <dbReference type="Pfam" id="PF07833"/>
    </source>
</evidence>
<dbReference type="AlphaFoldDB" id="A0A3Q8X4M2"/>
<dbReference type="SUPFAM" id="SSF55383">
    <property type="entry name" value="Copper amine oxidase, domain N"/>
    <property type="match status" value="1"/>
</dbReference>
<dbReference type="Gene3D" id="3.30.457.10">
    <property type="entry name" value="Copper amine oxidase-like, N-terminal domain"/>
    <property type="match status" value="1"/>
</dbReference>
<accession>A0A3Q8X4M2</accession>
<sequence>MIIDILENFVINWREESFYMKWLISICLLLTLILPASVSAAAVNDQQELTLSIDGITIHANPIVIDNSVYIPLRAAMEHLGATVSFSGKQIHIKRQQLELSMTIGQNKVTINGEEVPVTTPPILVKGSTYVPIRFLGNAFGYDVLFQSAEHQVLLHTPGEQAVIYGFAENLDGAVIGDGVVKLINVEPVQR</sequence>
<name>A0A3Q8X4M2_9BACL</name>
<gene>
    <name evidence="2" type="ORF">EJC50_10155</name>
</gene>